<accession>M4BYK9</accession>
<dbReference type="Proteomes" id="UP000011713">
    <property type="component" value="Unassembled WGS sequence"/>
</dbReference>
<dbReference type="HOGENOM" id="CLU_2763258_0_0_1"/>
<keyword evidence="2" id="KW-1185">Reference proteome</keyword>
<dbReference type="EMBL" id="JH598047">
    <property type="status" value="NOT_ANNOTATED_CDS"/>
    <property type="molecule type" value="Genomic_DNA"/>
</dbReference>
<dbReference type="VEuPathDB" id="FungiDB:HpaG811657"/>
<reference evidence="1" key="2">
    <citation type="submission" date="2015-06" db="UniProtKB">
        <authorList>
            <consortium name="EnsemblProtists"/>
        </authorList>
    </citation>
    <scope>IDENTIFICATION</scope>
    <source>
        <strain evidence="1">Emoy2</strain>
    </source>
</reference>
<evidence type="ECO:0000313" key="1">
    <source>
        <dbReference type="EnsemblProtists" id="HpaP811657"/>
    </source>
</evidence>
<protein>
    <submittedName>
        <fullName evidence="1">Uncharacterized protein</fullName>
    </submittedName>
</protein>
<organism evidence="1 2">
    <name type="scientific">Hyaloperonospora arabidopsidis (strain Emoy2)</name>
    <name type="common">Downy mildew agent</name>
    <name type="synonym">Peronospora arabidopsidis</name>
    <dbReference type="NCBI Taxonomy" id="559515"/>
    <lineage>
        <taxon>Eukaryota</taxon>
        <taxon>Sar</taxon>
        <taxon>Stramenopiles</taxon>
        <taxon>Oomycota</taxon>
        <taxon>Peronosporomycetes</taxon>
        <taxon>Peronosporales</taxon>
        <taxon>Peronosporaceae</taxon>
        <taxon>Hyaloperonospora</taxon>
    </lineage>
</organism>
<proteinExistence type="predicted"/>
<dbReference type="InParanoid" id="M4BYK9"/>
<sequence length="70" mass="8124">MTVSFNEKKETMELRRRRVKTGEIEYWSRGDDGSDGEDRAVKLLGRRFICCGELVKVVLATLFHGRNISY</sequence>
<dbReference type="AlphaFoldDB" id="M4BYK9"/>
<dbReference type="EnsemblProtists" id="HpaT811657">
    <property type="protein sequence ID" value="HpaP811657"/>
    <property type="gene ID" value="HpaG811657"/>
</dbReference>
<reference evidence="2" key="1">
    <citation type="journal article" date="2010" name="Science">
        <title>Signatures of adaptation to obligate biotrophy in the Hyaloperonospora arabidopsidis genome.</title>
        <authorList>
            <person name="Baxter L."/>
            <person name="Tripathy S."/>
            <person name="Ishaque N."/>
            <person name="Boot N."/>
            <person name="Cabral A."/>
            <person name="Kemen E."/>
            <person name="Thines M."/>
            <person name="Ah-Fong A."/>
            <person name="Anderson R."/>
            <person name="Badejoko W."/>
            <person name="Bittner-Eddy P."/>
            <person name="Boore J.L."/>
            <person name="Chibucos M.C."/>
            <person name="Coates M."/>
            <person name="Dehal P."/>
            <person name="Delehaunty K."/>
            <person name="Dong S."/>
            <person name="Downton P."/>
            <person name="Dumas B."/>
            <person name="Fabro G."/>
            <person name="Fronick C."/>
            <person name="Fuerstenberg S.I."/>
            <person name="Fulton L."/>
            <person name="Gaulin E."/>
            <person name="Govers F."/>
            <person name="Hughes L."/>
            <person name="Humphray S."/>
            <person name="Jiang R.H."/>
            <person name="Judelson H."/>
            <person name="Kamoun S."/>
            <person name="Kyung K."/>
            <person name="Meijer H."/>
            <person name="Minx P."/>
            <person name="Morris P."/>
            <person name="Nelson J."/>
            <person name="Phuntumart V."/>
            <person name="Qutob D."/>
            <person name="Rehmany A."/>
            <person name="Rougon-Cardoso A."/>
            <person name="Ryden P."/>
            <person name="Torto-Alalibo T."/>
            <person name="Studholme D."/>
            <person name="Wang Y."/>
            <person name="Win J."/>
            <person name="Wood J."/>
            <person name="Clifton S.W."/>
            <person name="Rogers J."/>
            <person name="Van den Ackerveken G."/>
            <person name="Jones J.D."/>
            <person name="McDowell J.M."/>
            <person name="Beynon J."/>
            <person name="Tyler B.M."/>
        </authorList>
    </citation>
    <scope>NUCLEOTIDE SEQUENCE [LARGE SCALE GENOMIC DNA]</scope>
    <source>
        <strain evidence="2">Emoy2</strain>
    </source>
</reference>
<evidence type="ECO:0000313" key="2">
    <source>
        <dbReference type="Proteomes" id="UP000011713"/>
    </source>
</evidence>
<name>M4BYK9_HYAAE</name>